<dbReference type="InterPro" id="IPR037867">
    <property type="entry name" value="Swd2/WDR82"/>
</dbReference>
<dbReference type="GO" id="GO:0016070">
    <property type="term" value="P:RNA metabolic process"/>
    <property type="evidence" value="ECO:0007669"/>
    <property type="project" value="UniProtKB-ARBA"/>
</dbReference>
<dbReference type="GO" id="GO:0048188">
    <property type="term" value="C:Set1C/COMPASS complex"/>
    <property type="evidence" value="ECO:0007669"/>
    <property type="project" value="TreeGrafter"/>
</dbReference>
<proteinExistence type="inferred from homology"/>
<dbReference type="SMART" id="SM00320">
    <property type="entry name" value="WD40"/>
    <property type="match status" value="3"/>
</dbReference>
<sequence length="389" mass="41960">MNQKYTRAMRSYGCMLPQCSTQRGPLACGVTGLMNSEDDEDNYIGVVAHFFNGINEPRVSSVDFSLDGQCFVSAHKDGALRLINVMKIRHTETINFDGFDAHCARFTQSNNVVCVAPQHGVDGHLYFVDLSNACVFSASGFLCDEIGDIPVCGNAPVYSAIVQSPHSDVIASVFSPQGRLLLFNPLISGALAASAERSIIGRTTAVSFSPDGRKLVVGDDQLVRLFDFRFMFNSAPVVLKNSQVFTQSGVAPRCQGAEVSADGSKLLLTSGAGEAVVYDLLDEKVVCSYFHGVAKNHFIGANDAVGAKYLYPFIDNSLVVQPVTNANGDRPLLVYNTPIDYKTIGSERGALLYELQCKDNGLPVAMAVNPRYALVANASRCVTLWSLAI</sequence>
<dbReference type="AlphaFoldDB" id="G0U9F8"/>
<dbReference type="EMBL" id="HE573027">
    <property type="protein sequence ID" value="CCC54244.1"/>
    <property type="molecule type" value="Genomic_DNA"/>
</dbReference>
<gene>
    <name evidence="6" type="ORF">TVY486_1117280</name>
</gene>
<keyword evidence="4" id="KW-0677">Repeat</keyword>
<dbReference type="Pfam" id="PF00400">
    <property type="entry name" value="WD40"/>
    <property type="match status" value="2"/>
</dbReference>
<dbReference type="InterPro" id="IPR001680">
    <property type="entry name" value="WD40_rpt"/>
</dbReference>
<dbReference type="InterPro" id="IPR036322">
    <property type="entry name" value="WD40_repeat_dom_sf"/>
</dbReference>
<comment type="similarity">
    <text evidence="2">Belongs to the WD repeat SWD2 family.</text>
</comment>
<dbReference type="GO" id="GO:0003682">
    <property type="term" value="F:chromatin binding"/>
    <property type="evidence" value="ECO:0007669"/>
    <property type="project" value="TreeGrafter"/>
</dbReference>
<evidence type="ECO:0000313" key="6">
    <source>
        <dbReference type="EMBL" id="CCC54244.1"/>
    </source>
</evidence>
<dbReference type="PANTHER" id="PTHR19861:SF0">
    <property type="entry name" value="WD REPEAT-CONTAINING PROTEIN 82"/>
    <property type="match status" value="1"/>
</dbReference>
<dbReference type="PANTHER" id="PTHR19861">
    <property type="entry name" value="WD40 REPEAT PROTEIN SWD2"/>
    <property type="match status" value="1"/>
</dbReference>
<dbReference type="Gene3D" id="2.130.10.10">
    <property type="entry name" value="YVTN repeat-like/Quinoprotein amine dehydrogenase"/>
    <property type="match status" value="1"/>
</dbReference>
<dbReference type="SUPFAM" id="SSF50978">
    <property type="entry name" value="WD40 repeat-like"/>
    <property type="match status" value="1"/>
</dbReference>
<organism evidence="6">
    <name type="scientific">Trypanosoma vivax (strain Y486)</name>
    <dbReference type="NCBI Taxonomy" id="1055687"/>
    <lineage>
        <taxon>Eukaryota</taxon>
        <taxon>Discoba</taxon>
        <taxon>Euglenozoa</taxon>
        <taxon>Kinetoplastea</taxon>
        <taxon>Metakinetoplastina</taxon>
        <taxon>Trypanosomatida</taxon>
        <taxon>Trypanosomatidae</taxon>
        <taxon>Trypanosoma</taxon>
        <taxon>Duttonella</taxon>
    </lineage>
</organism>
<dbReference type="VEuPathDB" id="TriTrypDB:TvY486_1117280"/>
<accession>G0U9F8</accession>
<keyword evidence="3" id="KW-0853">WD repeat</keyword>
<evidence type="ECO:0000256" key="5">
    <source>
        <dbReference type="ARBA" id="ARBA00023242"/>
    </source>
</evidence>
<comment type="subcellular location">
    <subcellularLocation>
        <location evidence="1">Nucleus</location>
    </subcellularLocation>
</comment>
<dbReference type="InterPro" id="IPR015943">
    <property type="entry name" value="WD40/YVTN_repeat-like_dom_sf"/>
</dbReference>
<evidence type="ECO:0000256" key="1">
    <source>
        <dbReference type="ARBA" id="ARBA00004123"/>
    </source>
</evidence>
<evidence type="ECO:0000256" key="4">
    <source>
        <dbReference type="ARBA" id="ARBA00022737"/>
    </source>
</evidence>
<protein>
    <submittedName>
        <fullName evidence="6">Uncharacterized protein</fullName>
    </submittedName>
</protein>
<name>G0U9F8_TRYVY</name>
<reference evidence="6" key="1">
    <citation type="journal article" date="2012" name="Proc. Natl. Acad. Sci. U.S.A.">
        <title>Antigenic diversity is generated by distinct evolutionary mechanisms in African trypanosome species.</title>
        <authorList>
            <person name="Jackson A.P."/>
            <person name="Berry A."/>
            <person name="Aslett M."/>
            <person name="Allison H.C."/>
            <person name="Burton P."/>
            <person name="Vavrova-Anderson J."/>
            <person name="Brown R."/>
            <person name="Browne H."/>
            <person name="Corton N."/>
            <person name="Hauser H."/>
            <person name="Gamble J."/>
            <person name="Gilderthorp R."/>
            <person name="Marcello L."/>
            <person name="McQuillan J."/>
            <person name="Otto T.D."/>
            <person name="Quail M.A."/>
            <person name="Sanders M.J."/>
            <person name="van Tonder A."/>
            <person name="Ginger M.L."/>
            <person name="Field M.C."/>
            <person name="Barry J.D."/>
            <person name="Hertz-Fowler C."/>
            <person name="Berriman M."/>
        </authorList>
    </citation>
    <scope>NUCLEOTIDE SEQUENCE</scope>
    <source>
        <strain evidence="6">Y486</strain>
    </source>
</reference>
<keyword evidence="5" id="KW-0539">Nucleus</keyword>
<evidence type="ECO:0000256" key="2">
    <source>
        <dbReference type="ARBA" id="ARBA00005616"/>
    </source>
</evidence>
<evidence type="ECO:0000256" key="3">
    <source>
        <dbReference type="ARBA" id="ARBA00022574"/>
    </source>
</evidence>